<dbReference type="EMBL" id="LJCR01000265">
    <property type="protein sequence ID" value="KPV53412.1"/>
    <property type="molecule type" value="Genomic_DNA"/>
</dbReference>
<protein>
    <recommendedName>
        <fullName evidence="6">Recombinase family protein</fullName>
    </recommendedName>
</protein>
<dbReference type="CDD" id="cd00338">
    <property type="entry name" value="Ser_Recombinase"/>
    <property type="match status" value="1"/>
</dbReference>
<dbReference type="GO" id="GO:0003677">
    <property type="term" value="F:DNA binding"/>
    <property type="evidence" value="ECO:0007669"/>
    <property type="project" value="InterPro"/>
</dbReference>
<reference evidence="4 5" key="1">
    <citation type="submission" date="2015-09" db="EMBL/GenBank/DDBJ databases">
        <title>Draft genome sequence of Kouleothrix aurantiaca JCM 19913.</title>
        <authorList>
            <person name="Hemp J."/>
        </authorList>
    </citation>
    <scope>NUCLEOTIDE SEQUENCE [LARGE SCALE GENOMIC DNA]</scope>
    <source>
        <strain evidence="4 5">COM-B</strain>
    </source>
</reference>
<dbReference type="PROSITE" id="PS51737">
    <property type="entry name" value="RECOMBINASE_DNA_BIND"/>
    <property type="match status" value="1"/>
</dbReference>
<dbReference type="Gene3D" id="3.90.1750.20">
    <property type="entry name" value="Putative Large Serine Recombinase, Chain B, Domain 2"/>
    <property type="match status" value="1"/>
</dbReference>
<dbReference type="InterPro" id="IPR050639">
    <property type="entry name" value="SSR_resolvase"/>
</dbReference>
<dbReference type="GO" id="GO:0000150">
    <property type="term" value="F:DNA strand exchange activity"/>
    <property type="evidence" value="ECO:0007669"/>
    <property type="project" value="InterPro"/>
</dbReference>
<evidence type="ECO:0000259" key="3">
    <source>
        <dbReference type="PROSITE" id="PS51737"/>
    </source>
</evidence>
<dbReference type="Proteomes" id="UP000050509">
    <property type="component" value="Unassembled WGS sequence"/>
</dbReference>
<feature type="domain" description="Recombinase" evidence="3">
    <location>
        <begin position="166"/>
        <end position="300"/>
    </location>
</feature>
<dbReference type="PROSITE" id="PS51736">
    <property type="entry name" value="RECOMBINASES_3"/>
    <property type="match status" value="1"/>
</dbReference>
<proteinExistence type="predicted"/>
<evidence type="ECO:0000313" key="4">
    <source>
        <dbReference type="EMBL" id="KPV53412.1"/>
    </source>
</evidence>
<dbReference type="Pfam" id="PF00239">
    <property type="entry name" value="Resolvase"/>
    <property type="match status" value="1"/>
</dbReference>
<dbReference type="SUPFAM" id="SSF53041">
    <property type="entry name" value="Resolvase-like"/>
    <property type="match status" value="1"/>
</dbReference>
<sequence>MRPKRAALYARTSEDKDDDYIITSQIVAMKQYAEQHGFEIAHVFREEFTGTKLDRPELSRLRKLIRDRKIDVVIIYRADRLARKQHIAGFILEEEIFPSGVELHVVTFGGRIRPGTRDVLIFNIEAAIGQDERDVIVERTQRGKRTKLLGGDGHPAAWIGYGEHAKYGYEKRGKRRNTHHVIVEEEAKVVRHIYDLFANKRKGVWEIARLLDAEGVPPPSISKGFKRYRTHQWSDATIYKILREHAYAGVWYANKRQQVNGRTLTRPKEEWIRLDFPELRIIDEKTFSKAQEILANGRRNRAHPPTNQYLMARRMRCECPYTISVRAESRPNRTPLTYYYCASRTNYKATACPMPFMRGNILDTKVWACITELLENPRAQLEGLRRVQQQQMEQNADAIAHMKAAENTIKECERLLSVYSDQEAEGLISRAMLRKKKIELDERVARAQAVYDEYAALVDAKVLSNDEIGQLTHWLAELREQIEDGEPLEFETRRAVIEALNITGKMKLETTEDGSEQVLYLYIHTEYLARIVLQGFGRGNHDVPPPRPAWEDSITCQTG</sequence>
<dbReference type="InterPro" id="IPR006119">
    <property type="entry name" value="Resolv_N"/>
</dbReference>
<dbReference type="InterPro" id="IPR038109">
    <property type="entry name" value="DNA_bind_recomb_sf"/>
</dbReference>
<dbReference type="Gene3D" id="3.40.50.1390">
    <property type="entry name" value="Resolvase, N-terminal catalytic domain"/>
    <property type="match status" value="1"/>
</dbReference>
<gene>
    <name evidence="4" type="ORF">SE17_09795</name>
</gene>
<dbReference type="AlphaFoldDB" id="A0A0P9DCA8"/>
<feature type="non-terminal residue" evidence="4">
    <location>
        <position position="559"/>
    </location>
</feature>
<comment type="caution">
    <text evidence="4">The sequence shown here is derived from an EMBL/GenBank/DDBJ whole genome shotgun (WGS) entry which is preliminary data.</text>
</comment>
<evidence type="ECO:0000313" key="5">
    <source>
        <dbReference type="Proteomes" id="UP000050509"/>
    </source>
</evidence>
<feature type="coiled-coil region" evidence="1">
    <location>
        <begin position="395"/>
        <end position="422"/>
    </location>
</feature>
<evidence type="ECO:0000259" key="2">
    <source>
        <dbReference type="PROSITE" id="PS51736"/>
    </source>
</evidence>
<dbReference type="Pfam" id="PF07508">
    <property type="entry name" value="Recombinase"/>
    <property type="match status" value="1"/>
</dbReference>
<dbReference type="PANTHER" id="PTHR30461">
    <property type="entry name" value="DNA-INVERTASE FROM LAMBDOID PROPHAGE"/>
    <property type="match status" value="1"/>
</dbReference>
<name>A0A0P9DCA8_9CHLR</name>
<dbReference type="PANTHER" id="PTHR30461:SF23">
    <property type="entry name" value="DNA RECOMBINASE-RELATED"/>
    <property type="match status" value="1"/>
</dbReference>
<evidence type="ECO:0000256" key="1">
    <source>
        <dbReference type="SAM" id="Coils"/>
    </source>
</evidence>
<feature type="domain" description="Resolvase/invertase-type recombinase catalytic" evidence="2">
    <location>
        <begin position="5"/>
        <end position="151"/>
    </location>
</feature>
<evidence type="ECO:0008006" key="6">
    <source>
        <dbReference type="Google" id="ProtNLM"/>
    </source>
</evidence>
<dbReference type="InterPro" id="IPR036162">
    <property type="entry name" value="Resolvase-like_N_sf"/>
</dbReference>
<organism evidence="4 5">
    <name type="scientific">Kouleothrix aurantiaca</name>
    <dbReference type="NCBI Taxonomy" id="186479"/>
    <lineage>
        <taxon>Bacteria</taxon>
        <taxon>Bacillati</taxon>
        <taxon>Chloroflexota</taxon>
        <taxon>Chloroflexia</taxon>
        <taxon>Chloroflexales</taxon>
        <taxon>Roseiflexineae</taxon>
        <taxon>Roseiflexaceae</taxon>
        <taxon>Kouleothrix</taxon>
    </lineage>
</organism>
<keyword evidence="1" id="KW-0175">Coiled coil</keyword>
<dbReference type="SMART" id="SM00857">
    <property type="entry name" value="Resolvase"/>
    <property type="match status" value="1"/>
</dbReference>
<keyword evidence="5" id="KW-1185">Reference proteome</keyword>
<accession>A0A0P9DCA8</accession>
<dbReference type="InterPro" id="IPR011109">
    <property type="entry name" value="DNA_bind_recombinase_dom"/>
</dbReference>